<reference evidence="3 4" key="2">
    <citation type="journal article" date="2012" name="Stand. Genomic Sci.">
        <title>Complete Genome Sequence of Clostridium clariflavum DSM 19732.</title>
        <authorList>
            <person name="Izquierdo J.A."/>
            <person name="Goodwin L."/>
            <person name="Davenport K.W."/>
            <person name="Teshima H."/>
            <person name="Bruce D."/>
            <person name="Detter C."/>
            <person name="Tapia R."/>
            <person name="Han S."/>
            <person name="Land M."/>
            <person name="Hauser L."/>
            <person name="Jeffries C.D."/>
            <person name="Han J."/>
            <person name="Pitluck S."/>
            <person name="Nolan M."/>
            <person name="Chen A."/>
            <person name="Huntemann M."/>
            <person name="Mavromatis K."/>
            <person name="Mikhailova N."/>
            <person name="Liolios K."/>
            <person name="Woyke T."/>
            <person name="Lynd L.R."/>
        </authorList>
    </citation>
    <scope>NUCLEOTIDE SEQUENCE [LARGE SCALE GENOMIC DNA]</scope>
    <source>
        <strain evidence="4">DSM 19732 / NBRC 101661 / EBR45</strain>
    </source>
</reference>
<dbReference type="Gene3D" id="3.30.300.20">
    <property type="match status" value="1"/>
</dbReference>
<dbReference type="GO" id="GO:0005829">
    <property type="term" value="C:cytosol"/>
    <property type="evidence" value="ECO:0007669"/>
    <property type="project" value="TreeGrafter"/>
</dbReference>
<dbReference type="GO" id="GO:0030490">
    <property type="term" value="P:maturation of SSU-rRNA"/>
    <property type="evidence" value="ECO:0007669"/>
    <property type="project" value="UniProtKB-UniRule"/>
</dbReference>
<dbReference type="InterPro" id="IPR015946">
    <property type="entry name" value="KH_dom-like_a/b"/>
</dbReference>
<evidence type="ECO:0000256" key="1">
    <source>
        <dbReference type="ARBA" id="ARBA00022517"/>
    </source>
</evidence>
<proteinExistence type="inferred from homology"/>
<dbReference type="PROSITE" id="PS01319">
    <property type="entry name" value="RBFA"/>
    <property type="match status" value="1"/>
</dbReference>
<dbReference type="PANTHER" id="PTHR33515">
    <property type="entry name" value="RIBOSOME-BINDING FACTOR A, CHLOROPLASTIC-RELATED"/>
    <property type="match status" value="1"/>
</dbReference>
<keyword evidence="4" id="KW-1185">Reference proteome</keyword>
<keyword evidence="2" id="KW-0963">Cytoplasm</keyword>
<comment type="similarity">
    <text evidence="2">Belongs to the RbfA family.</text>
</comment>
<dbReference type="STRING" id="720554.Clocl_2452"/>
<protein>
    <recommendedName>
        <fullName evidence="2">Ribosome-binding factor A</fullName>
    </recommendedName>
</protein>
<evidence type="ECO:0000256" key="2">
    <source>
        <dbReference type="HAMAP-Rule" id="MF_00003"/>
    </source>
</evidence>
<dbReference type="Proteomes" id="UP000005435">
    <property type="component" value="Chromosome"/>
</dbReference>
<dbReference type="InterPro" id="IPR000238">
    <property type="entry name" value="RbfA"/>
</dbReference>
<evidence type="ECO:0000313" key="3">
    <source>
        <dbReference type="EMBL" id="AEV69027.1"/>
    </source>
</evidence>
<dbReference type="GO" id="GO:0043024">
    <property type="term" value="F:ribosomal small subunit binding"/>
    <property type="evidence" value="ECO:0007669"/>
    <property type="project" value="TreeGrafter"/>
</dbReference>
<dbReference type="SUPFAM" id="SSF89919">
    <property type="entry name" value="Ribosome-binding factor A, RbfA"/>
    <property type="match status" value="1"/>
</dbReference>
<dbReference type="HAMAP" id="MF_00003">
    <property type="entry name" value="RbfA"/>
    <property type="match status" value="1"/>
</dbReference>
<keyword evidence="1 2" id="KW-0690">Ribosome biogenesis</keyword>
<dbReference type="NCBIfam" id="TIGR00082">
    <property type="entry name" value="rbfA"/>
    <property type="match status" value="1"/>
</dbReference>
<dbReference type="Pfam" id="PF02033">
    <property type="entry name" value="RBFA"/>
    <property type="match status" value="1"/>
</dbReference>
<gene>
    <name evidence="2" type="primary">rbfA</name>
    <name evidence="3" type="ordered locus">Clocl_2452</name>
</gene>
<evidence type="ECO:0000313" key="4">
    <source>
        <dbReference type="Proteomes" id="UP000005435"/>
    </source>
</evidence>
<comment type="function">
    <text evidence="2">One of several proteins that assist in the late maturation steps of the functional core of the 30S ribosomal subunit. Associates with free 30S ribosomal subunits (but not with 30S subunits that are part of 70S ribosomes or polysomes). Required for efficient processing of 16S rRNA. May interact with the 5'-terminal helix region of 16S rRNA.</text>
</comment>
<dbReference type="RefSeq" id="WP_014255595.1">
    <property type="nucleotide sequence ID" value="NC_016627.1"/>
</dbReference>
<dbReference type="eggNOG" id="COG0858">
    <property type="taxonomic scope" value="Bacteria"/>
</dbReference>
<name>G8LZT7_ACECE</name>
<accession>G8LZT7</accession>
<dbReference type="KEGG" id="ccl:Clocl_2452"/>
<dbReference type="InterPro" id="IPR023799">
    <property type="entry name" value="RbfA_dom_sf"/>
</dbReference>
<dbReference type="OrthoDB" id="307788at2"/>
<dbReference type="InterPro" id="IPR020053">
    <property type="entry name" value="Ribosome-bd_factorA_CS"/>
</dbReference>
<dbReference type="AlphaFoldDB" id="G8LZT7"/>
<dbReference type="PANTHER" id="PTHR33515:SF1">
    <property type="entry name" value="RIBOSOME-BINDING FACTOR A, CHLOROPLASTIC-RELATED"/>
    <property type="match status" value="1"/>
</dbReference>
<organism evidence="3 4">
    <name type="scientific">Acetivibrio clariflavus (strain DSM 19732 / NBRC 101661 / EBR45)</name>
    <name type="common">Clostridium clariflavum</name>
    <dbReference type="NCBI Taxonomy" id="720554"/>
    <lineage>
        <taxon>Bacteria</taxon>
        <taxon>Bacillati</taxon>
        <taxon>Bacillota</taxon>
        <taxon>Clostridia</taxon>
        <taxon>Eubacteriales</taxon>
        <taxon>Oscillospiraceae</taxon>
        <taxon>Acetivibrio</taxon>
    </lineage>
</organism>
<comment type="subcellular location">
    <subcellularLocation>
        <location evidence="2">Cytoplasm</location>
    </subcellularLocation>
</comment>
<sequence length="115" mass="13241">MDRTARISEEMKREISSIIQNELKDPRLSSLISVTNVNVTKDLRYAKVYVSIMGNEEEKKNSLEGLKSAAGFIRREVGHRIQLRYTPEVQFELDNSIEHGAYISKLIDETVKKEN</sequence>
<comment type="subunit">
    <text evidence="2">Monomer. Binds 30S ribosomal subunits, but not 50S ribosomal subunits or 70S ribosomes.</text>
</comment>
<dbReference type="HOGENOM" id="CLU_089475_6_3_9"/>
<dbReference type="EMBL" id="CP003065">
    <property type="protein sequence ID" value="AEV69027.1"/>
    <property type="molecule type" value="Genomic_DNA"/>
</dbReference>
<reference evidence="4" key="1">
    <citation type="submission" date="2011-12" db="EMBL/GenBank/DDBJ databases">
        <title>Complete sequence of Clostridium clariflavum DSM 19732.</title>
        <authorList>
            <consortium name="US DOE Joint Genome Institute"/>
            <person name="Lucas S."/>
            <person name="Han J."/>
            <person name="Lapidus A."/>
            <person name="Cheng J.-F."/>
            <person name="Goodwin L."/>
            <person name="Pitluck S."/>
            <person name="Peters L."/>
            <person name="Teshima H."/>
            <person name="Detter J.C."/>
            <person name="Han C."/>
            <person name="Tapia R."/>
            <person name="Land M."/>
            <person name="Hauser L."/>
            <person name="Kyrpides N."/>
            <person name="Ivanova N."/>
            <person name="Pagani I."/>
            <person name="Kitzmiller T."/>
            <person name="Lynd L."/>
            <person name="Izquierdo J."/>
            <person name="Woyke T."/>
        </authorList>
    </citation>
    <scope>NUCLEOTIDE SEQUENCE [LARGE SCALE GENOMIC DNA]</scope>
    <source>
        <strain evidence="4">DSM 19732 / NBRC 101661 / EBR45</strain>
    </source>
</reference>